<feature type="region of interest" description="Disordered" evidence="1">
    <location>
        <begin position="105"/>
        <end position="127"/>
    </location>
</feature>
<gene>
    <name evidence="3" type="ORF">GCM10010515_43380</name>
</gene>
<keyword evidence="2" id="KW-0472">Membrane</keyword>
<accession>A0A918KPI2</accession>
<feature type="compositionally biased region" description="Acidic residues" evidence="1">
    <location>
        <begin position="1"/>
        <end position="10"/>
    </location>
</feature>
<evidence type="ECO:0000313" key="4">
    <source>
        <dbReference type="Proteomes" id="UP000645555"/>
    </source>
</evidence>
<comment type="caution">
    <text evidence="3">The sequence shown here is derived from an EMBL/GenBank/DDBJ whole genome shotgun (WGS) entry which is preliminary data.</text>
</comment>
<feature type="region of interest" description="Disordered" evidence="1">
    <location>
        <begin position="1"/>
        <end position="87"/>
    </location>
</feature>
<evidence type="ECO:0000256" key="1">
    <source>
        <dbReference type="SAM" id="MobiDB-lite"/>
    </source>
</evidence>
<keyword evidence="2" id="KW-0812">Transmembrane</keyword>
<feature type="transmembrane region" description="Helical" evidence="2">
    <location>
        <begin position="199"/>
        <end position="219"/>
    </location>
</feature>
<sequence>MSDTPSDDEPREAQAKDSAVGPTAGVVGGAGAGAGADSARADADAEAGQGRKAGEADADADADSGAGAGDAESEGAESEGVEAERSVASGAAGVRVAAGSVRAAAKAADASGRNPQRDLGRGRAGVPEGLPGPAVESWFADIHAAPPAPVMTATLWSALATGLLSMLMLEDGLALNLLLVAIPATFGTYVAARNAGRQLRRWTVVWGVAGFALLAIPLLRDAG</sequence>
<proteinExistence type="predicted"/>
<keyword evidence="4" id="KW-1185">Reference proteome</keyword>
<feature type="compositionally biased region" description="Acidic residues" evidence="1">
    <location>
        <begin position="71"/>
        <end position="81"/>
    </location>
</feature>
<dbReference type="Proteomes" id="UP000645555">
    <property type="component" value="Unassembled WGS sequence"/>
</dbReference>
<reference evidence="3" key="2">
    <citation type="submission" date="2020-09" db="EMBL/GenBank/DDBJ databases">
        <authorList>
            <person name="Sun Q."/>
            <person name="Ohkuma M."/>
        </authorList>
    </citation>
    <scope>NUCLEOTIDE SEQUENCE</scope>
    <source>
        <strain evidence="3">JCM 4956</strain>
    </source>
</reference>
<dbReference type="AlphaFoldDB" id="A0A918KPI2"/>
<evidence type="ECO:0000256" key="2">
    <source>
        <dbReference type="SAM" id="Phobius"/>
    </source>
</evidence>
<name>A0A918KPI2_9ACTN</name>
<reference evidence="3" key="1">
    <citation type="journal article" date="2014" name="Int. J. Syst. Evol. Microbiol.">
        <title>Complete genome sequence of Corynebacterium casei LMG S-19264T (=DSM 44701T), isolated from a smear-ripened cheese.</title>
        <authorList>
            <consortium name="US DOE Joint Genome Institute (JGI-PGF)"/>
            <person name="Walter F."/>
            <person name="Albersmeier A."/>
            <person name="Kalinowski J."/>
            <person name="Ruckert C."/>
        </authorList>
    </citation>
    <scope>NUCLEOTIDE SEQUENCE</scope>
    <source>
        <strain evidence="3">JCM 4956</strain>
    </source>
</reference>
<protein>
    <submittedName>
        <fullName evidence="3">Uncharacterized protein</fullName>
    </submittedName>
</protein>
<organism evidence="3 4">
    <name type="scientific">Streptomyces fructofermentans</name>
    <dbReference type="NCBI Taxonomy" id="152141"/>
    <lineage>
        <taxon>Bacteria</taxon>
        <taxon>Bacillati</taxon>
        <taxon>Actinomycetota</taxon>
        <taxon>Actinomycetes</taxon>
        <taxon>Kitasatosporales</taxon>
        <taxon>Streptomycetaceae</taxon>
        <taxon>Streptomyces</taxon>
    </lineage>
</organism>
<keyword evidence="2" id="KW-1133">Transmembrane helix</keyword>
<evidence type="ECO:0000313" key="3">
    <source>
        <dbReference type="EMBL" id="GGX71173.1"/>
    </source>
</evidence>
<feature type="transmembrane region" description="Helical" evidence="2">
    <location>
        <begin position="173"/>
        <end position="192"/>
    </location>
</feature>
<dbReference type="EMBL" id="BMWD01000015">
    <property type="protein sequence ID" value="GGX71173.1"/>
    <property type="molecule type" value="Genomic_DNA"/>
</dbReference>